<comment type="subcellular location">
    <subcellularLocation>
        <location evidence="1">Golgi apparatus membrane</location>
        <topology evidence="1">Peripheral membrane protein</topology>
    </subcellularLocation>
</comment>
<keyword evidence="4" id="KW-0813">Transport</keyword>
<protein>
    <recommendedName>
        <fullName evidence="3">Conserved oligomeric Golgi complex subunit 8</fullName>
    </recommendedName>
    <alternativeName>
        <fullName evidence="8">Component of oligomeric Golgi complex 8</fullName>
    </alternativeName>
</protein>
<organism evidence="9 10">
    <name type="scientific">Saitoella complicata (strain BCRC 22490 / CBS 7301 / JCM 7358 / NBRC 10748 / NRRL Y-17804)</name>
    <dbReference type="NCBI Taxonomy" id="698492"/>
    <lineage>
        <taxon>Eukaryota</taxon>
        <taxon>Fungi</taxon>
        <taxon>Dikarya</taxon>
        <taxon>Ascomycota</taxon>
        <taxon>Taphrinomycotina</taxon>
        <taxon>Taphrinomycotina incertae sedis</taxon>
        <taxon>Saitoella</taxon>
    </lineage>
</organism>
<evidence type="ECO:0000256" key="1">
    <source>
        <dbReference type="ARBA" id="ARBA00004395"/>
    </source>
</evidence>
<evidence type="ECO:0000256" key="3">
    <source>
        <dbReference type="ARBA" id="ARBA00020983"/>
    </source>
</evidence>
<evidence type="ECO:0000256" key="6">
    <source>
        <dbReference type="ARBA" id="ARBA00023034"/>
    </source>
</evidence>
<dbReference type="GO" id="GO:0006891">
    <property type="term" value="P:intra-Golgi vesicle-mediated transport"/>
    <property type="evidence" value="ECO:0007669"/>
    <property type="project" value="TreeGrafter"/>
</dbReference>
<name>A0A0E9NL21_SAICN</name>
<evidence type="ECO:0000256" key="7">
    <source>
        <dbReference type="ARBA" id="ARBA00023136"/>
    </source>
</evidence>
<keyword evidence="6" id="KW-0333">Golgi apparatus</keyword>
<reference evidence="9 10" key="2">
    <citation type="journal article" date="2014" name="J. Gen. Appl. Microbiol.">
        <title>The early diverging ascomycetous budding yeast Saitoella complicata has three histone deacetylases belonging to the Clr6, Hos2, and Rpd3 lineages.</title>
        <authorList>
            <person name="Nishida H."/>
            <person name="Matsumoto T."/>
            <person name="Kondo S."/>
            <person name="Hamamoto M."/>
            <person name="Yoshikawa H."/>
        </authorList>
    </citation>
    <scope>NUCLEOTIDE SEQUENCE [LARGE SCALE GENOMIC DNA]</scope>
    <source>
        <strain evidence="9 10">NRRL Y-17804</strain>
    </source>
</reference>
<evidence type="ECO:0000256" key="8">
    <source>
        <dbReference type="ARBA" id="ARBA00031347"/>
    </source>
</evidence>
<dbReference type="AlphaFoldDB" id="A0A0E9NL21"/>
<dbReference type="InterPro" id="IPR007255">
    <property type="entry name" value="COG8"/>
</dbReference>
<dbReference type="GO" id="GO:0015031">
    <property type="term" value="P:protein transport"/>
    <property type="evidence" value="ECO:0007669"/>
    <property type="project" value="UniProtKB-KW"/>
</dbReference>
<reference evidence="9 10" key="1">
    <citation type="journal article" date="2011" name="J. Gen. Appl. Microbiol.">
        <title>Draft genome sequencing of the enigmatic yeast Saitoella complicata.</title>
        <authorList>
            <person name="Nishida H."/>
            <person name="Hamamoto M."/>
            <person name="Sugiyama J."/>
        </authorList>
    </citation>
    <scope>NUCLEOTIDE SEQUENCE [LARGE SCALE GENOMIC DNA]</scope>
    <source>
        <strain evidence="9 10">NRRL Y-17804</strain>
    </source>
</reference>
<dbReference type="SUPFAM" id="SSF74788">
    <property type="entry name" value="Cullin repeat-like"/>
    <property type="match status" value="1"/>
</dbReference>
<keyword evidence="10" id="KW-1185">Reference proteome</keyword>
<dbReference type="InterPro" id="IPR016159">
    <property type="entry name" value="Cullin_repeat-like_dom_sf"/>
</dbReference>
<dbReference type="Proteomes" id="UP000033140">
    <property type="component" value="Unassembled WGS sequence"/>
</dbReference>
<proteinExistence type="inferred from homology"/>
<reference evidence="9 10" key="3">
    <citation type="journal article" date="2015" name="Genome Announc.">
        <title>Draft Genome Sequence of the Archiascomycetous Yeast Saitoella complicata.</title>
        <authorList>
            <person name="Yamauchi K."/>
            <person name="Kondo S."/>
            <person name="Hamamoto M."/>
            <person name="Takahashi Y."/>
            <person name="Ogura Y."/>
            <person name="Hayashi T."/>
            <person name="Nishida H."/>
        </authorList>
    </citation>
    <scope>NUCLEOTIDE SEQUENCE [LARGE SCALE GENOMIC DNA]</scope>
    <source>
        <strain evidence="9 10">NRRL Y-17804</strain>
    </source>
</reference>
<evidence type="ECO:0000256" key="5">
    <source>
        <dbReference type="ARBA" id="ARBA00022927"/>
    </source>
</evidence>
<keyword evidence="7" id="KW-0472">Membrane</keyword>
<dbReference type="GO" id="GO:0000139">
    <property type="term" value="C:Golgi membrane"/>
    <property type="evidence" value="ECO:0007669"/>
    <property type="project" value="UniProtKB-SubCell"/>
</dbReference>
<evidence type="ECO:0000313" key="10">
    <source>
        <dbReference type="Proteomes" id="UP000033140"/>
    </source>
</evidence>
<evidence type="ECO:0000256" key="2">
    <source>
        <dbReference type="ARBA" id="ARBA00006419"/>
    </source>
</evidence>
<dbReference type="STRING" id="698492.A0A0E9NL21"/>
<accession>A0A0E9NL21</accession>
<evidence type="ECO:0000256" key="4">
    <source>
        <dbReference type="ARBA" id="ARBA00022448"/>
    </source>
</evidence>
<gene>
    <name evidence="9" type="ORF">G7K_4706-t1</name>
</gene>
<dbReference type="OMA" id="DAMKDMT"/>
<dbReference type="PANTHER" id="PTHR21311">
    <property type="entry name" value="CONSERVED OLIGOMERIC GOLGI COMPLEX COMPONENT 8"/>
    <property type="match status" value="1"/>
</dbReference>
<dbReference type="EMBL" id="BACD03000034">
    <property type="protein sequence ID" value="GAO50582.1"/>
    <property type="molecule type" value="Genomic_DNA"/>
</dbReference>
<comment type="similarity">
    <text evidence="2">Belongs to the COG8 family.</text>
</comment>
<comment type="caution">
    <text evidence="9">The sequence shown here is derived from an EMBL/GenBank/DDBJ whole genome shotgun (WGS) entry which is preliminary data.</text>
</comment>
<sequence>MSTDQSAQDDSYAFGPLLDILDPLKQIISSTSTPTITSYLSRLTSISLPSLANEQQALESEKASLSATLKSSGQRDHDAFVSAADHADAYRTSYETLSTGVDGLSKQCTKLGNAVGEFNTFASAQSTERTRASLLLSNHDRLLDILEMPSLVATCVQNGYYTEAMDLTAHVRRLSMRFSEHPLLEELVKEVDSSMEDMVSNLLTLLRQSIKLPTAIKVIGYLRRSTQLTDPELRYIFLLSRWKHLEDMIGTLKPLQNDSARYMKRYVELIREYGFAIFMQYRSIFPDDTAVDGLSSHGDGTGLVERTFAKNLLPSFAQNLVTSIRETLEEHVPQMTDTGGRQSLLTQLLYCAQSLGRVGVDFTGACVDVFGDEWVEGVKNHAAIQARLSGGSVAEKI</sequence>
<keyword evidence="5" id="KW-0653">Protein transport</keyword>
<dbReference type="GO" id="GO:0017119">
    <property type="term" value="C:Golgi transport complex"/>
    <property type="evidence" value="ECO:0007669"/>
    <property type="project" value="InterPro"/>
</dbReference>
<dbReference type="Pfam" id="PF04124">
    <property type="entry name" value="Dor1"/>
    <property type="match status" value="1"/>
</dbReference>
<evidence type="ECO:0000313" key="9">
    <source>
        <dbReference type="EMBL" id="GAO50582.1"/>
    </source>
</evidence>
<dbReference type="PANTHER" id="PTHR21311:SF0">
    <property type="entry name" value="CONSERVED OLIGOMERIC GOLGI COMPLEX SUBUNIT 8"/>
    <property type="match status" value="1"/>
</dbReference>